<proteinExistence type="predicted"/>
<dbReference type="OrthoDB" id="8455980at2"/>
<feature type="transmembrane region" description="Helical" evidence="6">
    <location>
        <begin position="140"/>
        <end position="160"/>
    </location>
</feature>
<feature type="transmembrane region" description="Helical" evidence="6">
    <location>
        <begin position="411"/>
        <end position="430"/>
    </location>
</feature>
<feature type="transmembrane region" description="Helical" evidence="6">
    <location>
        <begin position="685"/>
        <end position="707"/>
    </location>
</feature>
<feature type="transmembrane region" description="Helical" evidence="6">
    <location>
        <begin position="592"/>
        <end position="610"/>
    </location>
</feature>
<evidence type="ECO:0000256" key="1">
    <source>
        <dbReference type="ARBA" id="ARBA00004651"/>
    </source>
</evidence>
<dbReference type="GO" id="GO:0022857">
    <property type="term" value="F:transmembrane transporter activity"/>
    <property type="evidence" value="ECO:0007669"/>
    <property type="project" value="InterPro"/>
</dbReference>
<dbReference type="EMBL" id="RAWK01000429">
    <property type="protein sequence ID" value="RKH52851.1"/>
    <property type="molecule type" value="Genomic_DNA"/>
</dbReference>
<feature type="transmembrane region" description="Helical" evidence="6">
    <location>
        <begin position="172"/>
        <end position="193"/>
    </location>
</feature>
<dbReference type="Gene3D" id="1.20.1250.20">
    <property type="entry name" value="MFS general substrate transporter like domains"/>
    <property type="match status" value="1"/>
</dbReference>
<feature type="transmembrane region" description="Helical" evidence="6">
    <location>
        <begin position="350"/>
        <end position="369"/>
    </location>
</feature>
<keyword evidence="5 6" id="KW-0472">Membrane</keyword>
<feature type="transmembrane region" description="Helical" evidence="6">
    <location>
        <begin position="310"/>
        <end position="329"/>
    </location>
</feature>
<feature type="transmembrane region" description="Helical" evidence="6">
    <location>
        <begin position="713"/>
        <end position="732"/>
    </location>
</feature>
<feature type="transmembrane region" description="Helical" evidence="6">
    <location>
        <begin position="498"/>
        <end position="519"/>
    </location>
</feature>
<dbReference type="PANTHER" id="PTHR43124:SF3">
    <property type="entry name" value="CHLORAMPHENICOL EFFLUX PUMP RV0191"/>
    <property type="match status" value="1"/>
</dbReference>
<dbReference type="InterPro" id="IPR011701">
    <property type="entry name" value="MFS"/>
</dbReference>
<dbReference type="Pfam" id="PF07690">
    <property type="entry name" value="MFS_1"/>
    <property type="match status" value="1"/>
</dbReference>
<feature type="non-terminal residue" evidence="7">
    <location>
        <position position="1"/>
    </location>
</feature>
<feature type="transmembrane region" description="Helical" evidence="6">
    <location>
        <begin position="622"/>
        <end position="641"/>
    </location>
</feature>
<organism evidence="7 8">
    <name type="scientific">Corallococcus aberystwythensis</name>
    <dbReference type="NCBI Taxonomy" id="2316722"/>
    <lineage>
        <taxon>Bacteria</taxon>
        <taxon>Pseudomonadati</taxon>
        <taxon>Myxococcota</taxon>
        <taxon>Myxococcia</taxon>
        <taxon>Myxococcales</taxon>
        <taxon>Cystobacterineae</taxon>
        <taxon>Myxococcaceae</taxon>
        <taxon>Corallococcus</taxon>
    </lineage>
</organism>
<dbReference type="InterPro" id="IPR050189">
    <property type="entry name" value="MFS_Efflux_Transporters"/>
</dbReference>
<evidence type="ECO:0000256" key="2">
    <source>
        <dbReference type="ARBA" id="ARBA00022475"/>
    </source>
</evidence>
<comment type="caution">
    <text evidence="7">The sequence shown here is derived from an EMBL/GenBank/DDBJ whole genome shotgun (WGS) entry which is preliminary data.</text>
</comment>
<evidence type="ECO:0000256" key="5">
    <source>
        <dbReference type="ARBA" id="ARBA00023136"/>
    </source>
</evidence>
<feature type="transmembrane region" description="Helical" evidence="6">
    <location>
        <begin position="647"/>
        <end position="664"/>
    </location>
</feature>
<keyword evidence="8" id="KW-1185">Reference proteome</keyword>
<evidence type="ECO:0000256" key="3">
    <source>
        <dbReference type="ARBA" id="ARBA00022692"/>
    </source>
</evidence>
<feature type="transmembrane region" description="Helical" evidence="6">
    <location>
        <begin position="556"/>
        <end position="580"/>
    </location>
</feature>
<evidence type="ECO:0000256" key="6">
    <source>
        <dbReference type="SAM" id="Phobius"/>
    </source>
</evidence>
<dbReference type="AlphaFoldDB" id="A0A3A8PE43"/>
<dbReference type="SUPFAM" id="SSF103473">
    <property type="entry name" value="MFS general substrate transporter"/>
    <property type="match status" value="1"/>
</dbReference>
<dbReference type="PANTHER" id="PTHR43124">
    <property type="entry name" value="PURINE EFFLUX PUMP PBUE"/>
    <property type="match status" value="1"/>
</dbReference>
<comment type="subcellular location">
    <subcellularLocation>
        <location evidence="1">Cell membrane</location>
        <topology evidence="1">Multi-pass membrane protein</topology>
    </subcellularLocation>
</comment>
<reference evidence="8" key="1">
    <citation type="submission" date="2018-09" db="EMBL/GenBank/DDBJ databases">
        <authorList>
            <person name="Livingstone P.G."/>
            <person name="Whitworth D.E."/>
        </authorList>
    </citation>
    <scope>NUCLEOTIDE SEQUENCE [LARGE SCALE GENOMIC DNA]</scope>
    <source>
        <strain evidence="8">AB050A</strain>
    </source>
</reference>
<gene>
    <name evidence="7" type="ORF">D7W81_39580</name>
</gene>
<keyword evidence="4 6" id="KW-1133">Transmembrane helix</keyword>
<evidence type="ECO:0000256" key="4">
    <source>
        <dbReference type="ARBA" id="ARBA00022989"/>
    </source>
</evidence>
<dbReference type="GO" id="GO:0005886">
    <property type="term" value="C:plasma membrane"/>
    <property type="evidence" value="ECO:0007669"/>
    <property type="project" value="UniProtKB-SubCell"/>
</dbReference>
<sequence>AVGLGEAQRGYAHLQFERLAAQGAVIQGPVEMFLRVGVALEQFTGFHHLARALREADPTLEAVRVLDARGRLLFSEPAGEESAIPLSHRVPPLPGQRFEVTEDARVFRVSLPLSDRFGVVGRLELVMSRQAVDLRVLQRFQPLFTLLGGCLLFQVAFVLGAQRLWMRRPRRWLGLAFCAGFGVMTLASSLALVDLYSDGLQQRTSSLAHSLARRLNEAARLGLTLSHLRGLDTLLEDYQRSNTDLGSLALIADERVLVQAGAGAGTPGHERFKYTIDLELTEGPWSLPVRLEVGAAKGALDARLWRGCRGFLFLFVACGLVGLLVLRAFAPLPRRASRPRAFEHGAVDRLQPLAFLGAFLDGLPLAFLATSAEALNPGGGAALLVFAFHGASALAFLYSERTARDVGPGRFLMGALLLSAAPLLLMAWTGDFRLWLLLRCLSGLGHGALAAGTRVYLLAVFHPQQPPAHGSRLVLSRCSGLLSGTVLGALLASHLGPGAAFLCGGLGALAALSYARLWLPPLDARAPAPGAGLFRASLSWLAPPPLPSGTGSPREYLPALLLVGLPSLLVRGGVLCFALPLWLAGQGEDADLIGQFLALHALGALLCHVLPPPRTDRTRRLLQGGVLGLGVALLALGIAGALEPVCALALGLWGLCHALIQACLKRPRASGLGEGRARERGLPSIAPVAGALGQCLGPLVVSALWLIPSEPLQVLGGLGAGVLLLGAAYFWMTRGLPGREARHA</sequence>
<keyword evidence="2" id="KW-1003">Cell membrane</keyword>
<keyword evidence="3 6" id="KW-0812">Transmembrane</keyword>
<evidence type="ECO:0000313" key="8">
    <source>
        <dbReference type="Proteomes" id="UP000267003"/>
    </source>
</evidence>
<dbReference type="RefSeq" id="WP_120560509.1">
    <property type="nucleotide sequence ID" value="NZ_RAWK01000429.1"/>
</dbReference>
<name>A0A3A8PE43_9BACT</name>
<accession>A0A3A8PE43</accession>
<dbReference type="Proteomes" id="UP000267003">
    <property type="component" value="Unassembled WGS sequence"/>
</dbReference>
<feature type="transmembrane region" description="Helical" evidence="6">
    <location>
        <begin position="381"/>
        <end position="399"/>
    </location>
</feature>
<dbReference type="InterPro" id="IPR036259">
    <property type="entry name" value="MFS_trans_sf"/>
</dbReference>
<protein>
    <submittedName>
        <fullName evidence="7">MFS transporter</fullName>
    </submittedName>
</protein>
<evidence type="ECO:0000313" key="7">
    <source>
        <dbReference type="EMBL" id="RKH52851.1"/>
    </source>
</evidence>